<evidence type="ECO:0000256" key="6">
    <source>
        <dbReference type="ARBA" id="ARBA00022490"/>
    </source>
</evidence>
<dbReference type="PIRSF" id="PIRSF006337">
    <property type="entry name" value="Trehalose_TreZ"/>
    <property type="match status" value="1"/>
</dbReference>
<evidence type="ECO:0000256" key="13">
    <source>
        <dbReference type="NCBIfam" id="TIGR02402"/>
    </source>
</evidence>
<comment type="pathway">
    <text evidence="2 14">Glycan biosynthesis; trehalose biosynthesis.</text>
</comment>
<dbReference type="InterPro" id="IPR012768">
    <property type="entry name" value="Trehalose_TreZ"/>
</dbReference>
<comment type="subcellular location">
    <subcellularLocation>
        <location evidence="1 15">Cytoplasm</location>
    </subcellularLocation>
</comment>
<dbReference type="GO" id="GO:0033942">
    <property type="term" value="F:4-alpha-D-(1-&gt;4)-alpha-D-glucanotrehalose trehalohydrolase activity"/>
    <property type="evidence" value="ECO:0007669"/>
    <property type="project" value="UniProtKB-EC"/>
</dbReference>
<keyword evidence="8" id="KW-0119">Carbohydrate metabolism</keyword>
<reference evidence="20 21" key="1">
    <citation type="submission" date="2014-07" db="EMBL/GenBank/DDBJ databases">
        <title>Genome Sequencing of Dermacoccus nishinomiyaensis.</title>
        <authorList>
            <person name="Hong K.W."/>
            <person name="Chan K.G."/>
        </authorList>
    </citation>
    <scope>NUCLEOTIDE SEQUENCE [LARGE SCALE GENOMIC DNA]</scope>
    <source>
        <strain evidence="20 21">M25</strain>
    </source>
</reference>
<keyword evidence="21" id="KW-1185">Reference proteome</keyword>
<dbReference type="CDD" id="cd11325">
    <property type="entry name" value="AmyAc_GTHase"/>
    <property type="match status" value="1"/>
</dbReference>
<dbReference type="Proteomes" id="UP000027986">
    <property type="component" value="Chromosome"/>
</dbReference>
<evidence type="ECO:0000313" key="20">
    <source>
        <dbReference type="EMBL" id="AIF41528.1"/>
    </source>
</evidence>
<comment type="similarity">
    <text evidence="3 14">Belongs to the glycosyl hydrolase 13 family.</text>
</comment>
<dbReference type="HOGENOM" id="CLU_020726_2_0_11"/>
<dbReference type="KEGG" id="dni:HX89_11940"/>
<feature type="binding site" evidence="16">
    <location>
        <begin position="414"/>
        <end position="419"/>
    </location>
    <ligand>
        <name>substrate</name>
    </ligand>
</feature>
<sequence>MNTYSSPGFHGATQTISVWAPAAERMVHLVADGVKAPMKAGENGWWHSPEPVRVGSEYAFSIDGGDPRPDPRSLLQPEGIHGPSEVVDLAAHDWQDDGWRGHHADAASHDDAMRGAVFYELHIGTFTESGTFDSAIERLDHLVTLGVTHVEILPVNGVPGARNWGYDGVNWYATSAAYGGPAAFQRFVDACHARGLAVCLDVVYNHLGPSGNYLPEFGPYFNALHHTPWGPAVNLDGPQSDEVRRFIIENALMWFTEFHVDAFRLDAVHALADDTAVHILEELTAALELAAEQTGRNVVVVAESDRNDPATVTPRAREPRSGQRGLAVADGGSAGLGLSGQWADDIHHTLHVLLTGETQGYYEDFAAPAALAKMYATPFFHDGTYSSFRERRHGRPVDPEATPGWRFVASLQTHDQVGNRATGERLSQLVGVDRLACAAALLLTSPYTPMLFMGEEYGAQTPWQFFTDHVDPEIAEGTSRGRAAEFAAHGWGDAVPDPQEESTFRNSVLRWSEIDDPDGEQSLLLDWYRTLIRLRREVPDLSDPTLGTSRVERDGEGPTSVVTVHRGDCRVVVNLSGEATTIDADRVIAAWHIVDERPADGGGVRVVIPADGVAIVR</sequence>
<dbReference type="SUPFAM" id="SSF81296">
    <property type="entry name" value="E set domains"/>
    <property type="match status" value="1"/>
</dbReference>
<evidence type="ECO:0000259" key="19">
    <source>
        <dbReference type="SMART" id="SM00642"/>
    </source>
</evidence>
<keyword evidence="7 14" id="KW-0378">Hydrolase</keyword>
<dbReference type="InterPro" id="IPR014756">
    <property type="entry name" value="Ig_E-set"/>
</dbReference>
<dbReference type="CDD" id="cd02853">
    <property type="entry name" value="E_set_MTHase_like_N"/>
    <property type="match status" value="1"/>
</dbReference>
<dbReference type="UniPathway" id="UPA00299"/>
<organism evidence="20 21">
    <name type="scientific">Dermacoccus nishinomiyaensis</name>
    <dbReference type="NCBI Taxonomy" id="1274"/>
    <lineage>
        <taxon>Bacteria</taxon>
        <taxon>Bacillati</taxon>
        <taxon>Actinomycetota</taxon>
        <taxon>Actinomycetes</taxon>
        <taxon>Micrococcales</taxon>
        <taxon>Dermacoccaceae</taxon>
        <taxon>Dermacoccus</taxon>
    </lineage>
</organism>
<dbReference type="InterPro" id="IPR044901">
    <property type="entry name" value="Trehalose_TreZ_E-set_sf"/>
</dbReference>
<dbReference type="GO" id="GO:0005737">
    <property type="term" value="C:cytoplasm"/>
    <property type="evidence" value="ECO:0007669"/>
    <property type="project" value="UniProtKB-SubCell"/>
</dbReference>
<evidence type="ECO:0000256" key="3">
    <source>
        <dbReference type="ARBA" id="ARBA00008061"/>
    </source>
</evidence>
<dbReference type="PANTHER" id="PTHR43651">
    <property type="entry name" value="1,4-ALPHA-GLUCAN-BRANCHING ENZYME"/>
    <property type="match status" value="1"/>
</dbReference>
<dbReference type="Pfam" id="PF00128">
    <property type="entry name" value="Alpha-amylase"/>
    <property type="match status" value="1"/>
</dbReference>
<feature type="domain" description="Glycosyl hydrolase family 13 catalytic" evidence="19">
    <location>
        <begin position="120"/>
        <end position="482"/>
    </location>
</feature>
<dbReference type="GO" id="GO:0005992">
    <property type="term" value="P:trehalose biosynthetic process"/>
    <property type="evidence" value="ECO:0007669"/>
    <property type="project" value="UniProtKB-UniRule"/>
</dbReference>
<dbReference type="Gene3D" id="1.10.10.760">
    <property type="entry name" value="E-set domains of sugar-utilizing enzymes"/>
    <property type="match status" value="1"/>
</dbReference>
<dbReference type="NCBIfam" id="TIGR02402">
    <property type="entry name" value="trehalose_TreZ"/>
    <property type="match status" value="1"/>
</dbReference>
<evidence type="ECO:0000256" key="7">
    <source>
        <dbReference type="ARBA" id="ARBA00022801"/>
    </source>
</evidence>
<proteinExistence type="inferred from homology"/>
<dbReference type="Gene3D" id="3.20.20.80">
    <property type="entry name" value="Glycosidases"/>
    <property type="match status" value="1"/>
</dbReference>
<evidence type="ECO:0000256" key="11">
    <source>
        <dbReference type="ARBA" id="ARBA00033284"/>
    </source>
</evidence>
<dbReference type="OrthoDB" id="9800174at2"/>
<feature type="active site" description="Nucleophile" evidence="15">
    <location>
        <position position="266"/>
    </location>
</feature>
<dbReference type="InterPro" id="IPR017853">
    <property type="entry name" value="GH"/>
</dbReference>
<feature type="region of interest" description="Disordered" evidence="18">
    <location>
        <begin position="305"/>
        <end position="326"/>
    </location>
</feature>
<feature type="binding site" evidence="16">
    <location>
        <begin position="344"/>
        <end position="348"/>
    </location>
    <ligand>
        <name>substrate</name>
    </ligand>
</feature>
<feature type="active site" description="Proton donor" evidence="15">
    <location>
        <position position="303"/>
    </location>
</feature>
<evidence type="ECO:0000256" key="12">
    <source>
        <dbReference type="ARBA" id="ARBA00034013"/>
    </source>
</evidence>
<evidence type="ECO:0000256" key="9">
    <source>
        <dbReference type="ARBA" id="ARBA00023295"/>
    </source>
</evidence>
<comment type="catalytic activity">
    <reaction evidence="12 14">
        <text>hydrolysis of (1-&gt;4)-alpha-D-glucosidic linkage in 4-alpha-D-[(1-&gt;4)-alpha-D-glucanosyl]n trehalose to yield trehalose and (1-&gt;4)-alpha-D-glucan.</text>
        <dbReference type="EC" id="3.2.1.141"/>
    </reaction>
</comment>
<dbReference type="InterPro" id="IPR013783">
    <property type="entry name" value="Ig-like_fold"/>
</dbReference>
<dbReference type="PANTHER" id="PTHR43651:SF11">
    <property type="entry name" value="MALTO-OLIGOSYLTREHALOSE TREHALOHYDROLASE"/>
    <property type="match status" value="1"/>
</dbReference>
<dbReference type="Gene3D" id="2.60.40.10">
    <property type="entry name" value="Immunoglobulins"/>
    <property type="match status" value="1"/>
</dbReference>
<dbReference type="eggNOG" id="COG0296">
    <property type="taxonomic scope" value="Bacteria"/>
</dbReference>
<dbReference type="EC" id="3.2.1.141" evidence="4 13"/>
<evidence type="ECO:0000256" key="4">
    <source>
        <dbReference type="ARBA" id="ARBA00012268"/>
    </source>
</evidence>
<evidence type="ECO:0000256" key="14">
    <source>
        <dbReference type="PIRNR" id="PIRNR006337"/>
    </source>
</evidence>
<dbReference type="RefSeq" id="WP_051806149.1">
    <property type="nucleotide sequence ID" value="NZ_CAKZHM010000134.1"/>
</dbReference>
<dbReference type="SUPFAM" id="SSF51445">
    <property type="entry name" value="(Trans)glycosidases"/>
    <property type="match status" value="1"/>
</dbReference>
<name>A0A075JN00_9MICO</name>
<evidence type="ECO:0000313" key="21">
    <source>
        <dbReference type="Proteomes" id="UP000027986"/>
    </source>
</evidence>
<evidence type="ECO:0000256" key="8">
    <source>
        <dbReference type="ARBA" id="ARBA00023277"/>
    </source>
</evidence>
<evidence type="ECO:0000256" key="2">
    <source>
        <dbReference type="ARBA" id="ARBA00005199"/>
    </source>
</evidence>
<protein>
    <recommendedName>
        <fullName evidence="5 13">Malto-oligosyltrehalose trehalohydrolase</fullName>
        <shortName evidence="14">MTHase</shortName>
        <ecNumber evidence="4 13">3.2.1.141</ecNumber>
    </recommendedName>
    <alternativeName>
        <fullName evidence="11 14">4-alpha-D-((1-&gt;4)-alpha-D-glucano)trehalose trehalohydrolase</fullName>
    </alternativeName>
    <alternativeName>
        <fullName evidence="10 14">Maltooligosyl trehalose trehalohydrolase</fullName>
    </alternativeName>
</protein>
<dbReference type="InterPro" id="IPR006047">
    <property type="entry name" value="GH13_cat_dom"/>
</dbReference>
<gene>
    <name evidence="20" type="ORF">HX89_11940</name>
</gene>
<evidence type="ECO:0000256" key="10">
    <source>
        <dbReference type="ARBA" id="ARBA00032057"/>
    </source>
</evidence>
<dbReference type="EMBL" id="CP008889">
    <property type="protein sequence ID" value="AIF41528.1"/>
    <property type="molecule type" value="Genomic_DNA"/>
</dbReference>
<evidence type="ECO:0000256" key="16">
    <source>
        <dbReference type="PIRSR" id="PIRSR006337-2"/>
    </source>
</evidence>
<keyword evidence="6" id="KW-0963">Cytoplasm</keyword>
<evidence type="ECO:0000256" key="18">
    <source>
        <dbReference type="SAM" id="MobiDB-lite"/>
    </source>
</evidence>
<evidence type="ECO:0000256" key="17">
    <source>
        <dbReference type="PIRSR" id="PIRSR006337-3"/>
    </source>
</evidence>
<accession>A0A075JN00</accession>
<dbReference type="SMART" id="SM00642">
    <property type="entry name" value="Aamy"/>
    <property type="match status" value="1"/>
</dbReference>
<evidence type="ECO:0000256" key="1">
    <source>
        <dbReference type="ARBA" id="ARBA00004496"/>
    </source>
</evidence>
<dbReference type="GeneID" id="41841790"/>
<dbReference type="AlphaFoldDB" id="A0A075JN00"/>
<feature type="binding site" evidence="16">
    <location>
        <begin position="264"/>
        <end position="269"/>
    </location>
    <ligand>
        <name>substrate</name>
    </ligand>
</feature>
<evidence type="ECO:0000256" key="15">
    <source>
        <dbReference type="PIRSR" id="PIRSR006337-1"/>
    </source>
</evidence>
<evidence type="ECO:0000256" key="5">
    <source>
        <dbReference type="ARBA" id="ARBA00015938"/>
    </source>
</evidence>
<keyword evidence="9 14" id="KW-0326">Glycosidase</keyword>
<feature type="site" description="Transition state stabilizer" evidence="17">
    <location>
        <position position="415"/>
    </location>
</feature>